<dbReference type="HOGENOM" id="CLU_150646_12_4_10"/>
<dbReference type="KEGG" id="rmr:Rmar_2566"/>
<dbReference type="eggNOG" id="COG1918">
    <property type="taxonomic scope" value="Bacteria"/>
</dbReference>
<sequence>MTTLRDLRPGERGRVTGYVSDQLPPRIFEMGLLPGTEVELVRLAPLGDPIDLKVRGFHLSIRKHEAELILVERL</sequence>
<dbReference type="InterPro" id="IPR038157">
    <property type="entry name" value="FeoA_core_dom"/>
</dbReference>
<reference evidence="3 4" key="1">
    <citation type="journal article" date="2009" name="Stand. Genomic Sci.">
        <title>Complete genome sequence of Rhodothermus marinus type strain (R-10).</title>
        <authorList>
            <person name="Nolan M."/>
            <person name="Tindall B.J."/>
            <person name="Pomrenke H."/>
            <person name="Lapidus A."/>
            <person name="Copeland A."/>
            <person name="Glavina Del Rio T."/>
            <person name="Lucas S."/>
            <person name="Chen F."/>
            <person name="Tice H."/>
            <person name="Cheng J.F."/>
            <person name="Saunders E."/>
            <person name="Han C."/>
            <person name="Bruce D."/>
            <person name="Goodwin L."/>
            <person name="Chain P."/>
            <person name="Pitluck S."/>
            <person name="Ovchinikova G."/>
            <person name="Pati A."/>
            <person name="Ivanova N."/>
            <person name="Mavromatis K."/>
            <person name="Chen A."/>
            <person name="Palaniappan K."/>
            <person name="Land M."/>
            <person name="Hauser L."/>
            <person name="Chang Y.J."/>
            <person name="Jeffries C.D."/>
            <person name="Brettin T."/>
            <person name="Goker M."/>
            <person name="Bristow J."/>
            <person name="Eisen J.A."/>
            <person name="Markowitz V."/>
            <person name="Hugenholtz P."/>
            <person name="Kyrpides N.C."/>
            <person name="Klenk H.P."/>
            <person name="Detter J.C."/>
        </authorList>
    </citation>
    <scope>NUCLEOTIDE SEQUENCE [LARGE SCALE GENOMIC DNA]</scope>
    <source>
        <strain evidence="4">ATCC 43812 / DSM 4252 / R-10</strain>
    </source>
</reference>
<name>D0MFV3_RHOM4</name>
<dbReference type="EMBL" id="CP001807">
    <property type="protein sequence ID" value="ACY49442.1"/>
    <property type="molecule type" value="Genomic_DNA"/>
</dbReference>
<evidence type="ECO:0000259" key="2">
    <source>
        <dbReference type="SMART" id="SM00899"/>
    </source>
</evidence>
<dbReference type="Proteomes" id="UP000002221">
    <property type="component" value="Chromosome"/>
</dbReference>
<keyword evidence="4" id="KW-1185">Reference proteome</keyword>
<dbReference type="SMART" id="SM00899">
    <property type="entry name" value="FeoA"/>
    <property type="match status" value="1"/>
</dbReference>
<proteinExistence type="predicted"/>
<dbReference type="Gene3D" id="2.30.30.90">
    <property type="match status" value="1"/>
</dbReference>
<dbReference type="InterPro" id="IPR007167">
    <property type="entry name" value="Fe-transptr_FeoA-like"/>
</dbReference>
<feature type="domain" description="Ferrous iron transporter FeoA-like" evidence="2">
    <location>
        <begin position="2"/>
        <end position="73"/>
    </location>
</feature>
<dbReference type="PANTHER" id="PTHR42954:SF2">
    <property type="entry name" value="FE(2+) TRANSPORT PROTEIN A"/>
    <property type="match status" value="1"/>
</dbReference>
<dbReference type="RefSeq" id="WP_012845052.1">
    <property type="nucleotide sequence ID" value="NC_013501.1"/>
</dbReference>
<dbReference type="OrthoDB" id="9811076at2"/>
<gene>
    <name evidence="3" type="ordered locus">Rmar_2566</name>
</gene>
<evidence type="ECO:0000256" key="1">
    <source>
        <dbReference type="ARBA" id="ARBA00023004"/>
    </source>
</evidence>
<dbReference type="STRING" id="518766.Rmar_2566"/>
<dbReference type="InterPro" id="IPR008988">
    <property type="entry name" value="Transcriptional_repressor_C"/>
</dbReference>
<evidence type="ECO:0000313" key="4">
    <source>
        <dbReference type="Proteomes" id="UP000002221"/>
    </source>
</evidence>
<dbReference type="Pfam" id="PF04023">
    <property type="entry name" value="FeoA"/>
    <property type="match status" value="1"/>
</dbReference>
<dbReference type="SUPFAM" id="SSF50037">
    <property type="entry name" value="C-terminal domain of transcriptional repressors"/>
    <property type="match status" value="1"/>
</dbReference>
<protein>
    <submittedName>
        <fullName evidence="3">FeoA family protein</fullName>
    </submittedName>
</protein>
<dbReference type="AlphaFoldDB" id="D0MFV3"/>
<accession>D0MFV3</accession>
<dbReference type="PANTHER" id="PTHR42954">
    <property type="entry name" value="FE(2+) TRANSPORT PROTEIN A"/>
    <property type="match status" value="1"/>
</dbReference>
<dbReference type="InterPro" id="IPR052713">
    <property type="entry name" value="FeoA"/>
</dbReference>
<organism evidence="3 4">
    <name type="scientific">Rhodothermus marinus (strain ATCC 43812 / DSM 4252 / R-10)</name>
    <name type="common">Rhodothermus obamensis</name>
    <dbReference type="NCBI Taxonomy" id="518766"/>
    <lineage>
        <taxon>Bacteria</taxon>
        <taxon>Pseudomonadati</taxon>
        <taxon>Rhodothermota</taxon>
        <taxon>Rhodothermia</taxon>
        <taxon>Rhodothermales</taxon>
        <taxon>Rhodothermaceae</taxon>
        <taxon>Rhodothermus</taxon>
    </lineage>
</organism>
<keyword evidence="1" id="KW-0408">Iron</keyword>
<evidence type="ECO:0000313" key="3">
    <source>
        <dbReference type="EMBL" id="ACY49442.1"/>
    </source>
</evidence>
<dbReference type="GO" id="GO:0046914">
    <property type="term" value="F:transition metal ion binding"/>
    <property type="evidence" value="ECO:0007669"/>
    <property type="project" value="InterPro"/>
</dbReference>